<proteinExistence type="predicted"/>
<evidence type="ECO:0008006" key="3">
    <source>
        <dbReference type="Google" id="ProtNLM"/>
    </source>
</evidence>
<accession>A0A4W4E115</accession>
<reference evidence="1" key="5">
    <citation type="submission" date="2025-09" db="UniProtKB">
        <authorList>
            <consortium name="Ensembl"/>
        </authorList>
    </citation>
    <scope>IDENTIFICATION</scope>
</reference>
<evidence type="ECO:0000313" key="2">
    <source>
        <dbReference type="Proteomes" id="UP000314983"/>
    </source>
</evidence>
<dbReference type="InterPro" id="IPR011029">
    <property type="entry name" value="DEATH-like_dom_sf"/>
</dbReference>
<sequence length="67" mass="7504">MLDDLNDEKVLGDEEADRARCLIGSVKKKGPKACQILCEIHLQLGLNLQKWAKIRQADHLLWLHGGG</sequence>
<organism evidence="1 2">
    <name type="scientific">Electrophorus electricus</name>
    <name type="common">Electric eel</name>
    <name type="synonym">Gymnotus electricus</name>
    <dbReference type="NCBI Taxonomy" id="8005"/>
    <lineage>
        <taxon>Eukaryota</taxon>
        <taxon>Metazoa</taxon>
        <taxon>Chordata</taxon>
        <taxon>Craniata</taxon>
        <taxon>Vertebrata</taxon>
        <taxon>Euteleostomi</taxon>
        <taxon>Actinopterygii</taxon>
        <taxon>Neopterygii</taxon>
        <taxon>Teleostei</taxon>
        <taxon>Ostariophysi</taxon>
        <taxon>Gymnotiformes</taxon>
        <taxon>Gymnotoidei</taxon>
        <taxon>Gymnotidae</taxon>
        <taxon>Electrophorus</taxon>
    </lineage>
</organism>
<dbReference type="GeneTree" id="ENSGT01120000277599"/>
<name>A0A4W4E115_ELEEL</name>
<dbReference type="AlphaFoldDB" id="A0A4W4E115"/>
<dbReference type="Proteomes" id="UP000314983">
    <property type="component" value="Chromosome 7"/>
</dbReference>
<evidence type="ECO:0000313" key="1">
    <source>
        <dbReference type="Ensembl" id="ENSEEEP00000005516.2"/>
    </source>
</evidence>
<reference evidence="2" key="2">
    <citation type="journal article" date="2017" name="Sci. Adv.">
        <title>A tail of two voltages: Proteomic comparison of the three electric organs of the electric eel.</title>
        <authorList>
            <person name="Traeger L.L."/>
            <person name="Sabat G."/>
            <person name="Barrett-Wilt G.A."/>
            <person name="Wells G.B."/>
            <person name="Sussman M.R."/>
        </authorList>
    </citation>
    <scope>NUCLEOTIDE SEQUENCE [LARGE SCALE GENOMIC DNA]</scope>
</reference>
<reference evidence="1" key="3">
    <citation type="submission" date="2020-05" db="EMBL/GenBank/DDBJ databases">
        <title>Electrophorus electricus (electric eel) genome, fEleEle1, primary haplotype.</title>
        <authorList>
            <person name="Myers G."/>
            <person name="Meyer A."/>
            <person name="Fedrigo O."/>
            <person name="Formenti G."/>
            <person name="Rhie A."/>
            <person name="Tracey A."/>
            <person name="Sims Y."/>
            <person name="Jarvis E.D."/>
        </authorList>
    </citation>
    <scope>NUCLEOTIDE SEQUENCE [LARGE SCALE GENOMIC DNA]</scope>
</reference>
<dbReference type="Ensembl" id="ENSEEET00000005589.2">
    <property type="protein sequence ID" value="ENSEEEP00000005516.2"/>
    <property type="gene ID" value="ENSEEEG00000002894.2"/>
</dbReference>
<reference evidence="2" key="1">
    <citation type="journal article" date="2014" name="Science">
        <title>Nonhuman genetics. Genomic basis for the convergent evolution of electric organs.</title>
        <authorList>
            <person name="Gallant J.R."/>
            <person name="Traeger L.L."/>
            <person name="Volkening J.D."/>
            <person name="Moffett H."/>
            <person name="Chen P.H."/>
            <person name="Novina C.D."/>
            <person name="Phillips G.N.Jr."/>
            <person name="Anand R."/>
            <person name="Wells G.B."/>
            <person name="Pinch M."/>
            <person name="Guth R."/>
            <person name="Unguez G.A."/>
            <person name="Albert J.S."/>
            <person name="Zakon H.H."/>
            <person name="Samanta M.P."/>
            <person name="Sussman M.R."/>
        </authorList>
    </citation>
    <scope>NUCLEOTIDE SEQUENCE [LARGE SCALE GENOMIC DNA]</scope>
</reference>
<protein>
    <recommendedName>
        <fullName evidence="3">CARD domain-containing protein</fullName>
    </recommendedName>
</protein>
<keyword evidence="2" id="KW-1185">Reference proteome</keyword>
<reference evidence="1" key="4">
    <citation type="submission" date="2025-08" db="UniProtKB">
        <authorList>
            <consortium name="Ensembl"/>
        </authorList>
    </citation>
    <scope>IDENTIFICATION</scope>
</reference>
<dbReference type="SUPFAM" id="SSF47986">
    <property type="entry name" value="DEATH domain"/>
    <property type="match status" value="1"/>
</dbReference>
<dbReference type="Gene3D" id="1.10.533.10">
    <property type="entry name" value="Death Domain, Fas"/>
    <property type="match status" value="1"/>
</dbReference>